<keyword evidence="1" id="KW-0560">Oxidoreductase</keyword>
<sequence length="536" mass="59293">MGGPDTITKFLEANREDAGLERIAPSPTHSAKLVEGPAGRAWIEGIFEFETRVARGRGVVRLVSTEGEWKAWTLLTSVTELKGHEETTGVRRPMGVHHGSHRSQTNWRDRRDEEIDVADGKPQVVILGAGQSGLTLAARLNQLGVSNVLLERNDRVGDSWRKRYRSLVLHDPVWANHLPYLPFPPTWPVFTPRDKMADWLETYSDVMELNVWTSTEFLSGSRDDDGRWTIRARRADGTIRDLRPAHFVIATGTSSLPWSPTVPGEEIFRGEVLHSSRVDDSIDAAGKRVVVVGASNSAHDIAHDLVEQGAEVTMVQRSRTYVMSSEHGLAVQLSGVYEEGGPATEDADLIAASYPLPVLFQLQLEGATPEINRRDADLLEALERTGFRTHQEGISVQELFHRRGGGYYLNVGASEAIIEGRIAVRQGVEIDHFTTHGVVYTDGSVQDADIVIYATGFRNMRETARQLLGDDVADACVPVWGVDDEGELSGVWRRSGYDGLWFMAGNLNLIRPNSLLLALQIKAVDEGIAPRRSNED</sequence>
<keyword evidence="4" id="KW-1185">Reference proteome</keyword>
<evidence type="ECO:0000256" key="2">
    <source>
        <dbReference type="SAM" id="MobiDB-lite"/>
    </source>
</evidence>
<organism evidence="3 4">
    <name type="scientific">Rhodococcus ruber BKS 20-38</name>
    <dbReference type="NCBI Taxonomy" id="1278076"/>
    <lineage>
        <taxon>Bacteria</taxon>
        <taxon>Bacillati</taxon>
        <taxon>Actinomycetota</taxon>
        <taxon>Actinomycetes</taxon>
        <taxon>Mycobacteriales</taxon>
        <taxon>Nocardiaceae</taxon>
        <taxon>Rhodococcus</taxon>
    </lineage>
</organism>
<dbReference type="PRINTS" id="PR00411">
    <property type="entry name" value="PNDRDTASEI"/>
</dbReference>
<name>M2YQG1_9NOCA</name>
<evidence type="ECO:0000313" key="4">
    <source>
        <dbReference type="Proteomes" id="UP000011731"/>
    </source>
</evidence>
<dbReference type="Gene3D" id="3.50.50.60">
    <property type="entry name" value="FAD/NAD(P)-binding domain"/>
    <property type="match status" value="2"/>
</dbReference>
<dbReference type="EMBL" id="AOEX01000038">
    <property type="protein sequence ID" value="EME64205.1"/>
    <property type="molecule type" value="Genomic_DNA"/>
</dbReference>
<dbReference type="SUPFAM" id="SSF51905">
    <property type="entry name" value="FAD/NAD(P)-binding domain"/>
    <property type="match status" value="2"/>
</dbReference>
<feature type="region of interest" description="Disordered" evidence="2">
    <location>
        <begin position="90"/>
        <end position="109"/>
    </location>
</feature>
<dbReference type="PANTHER" id="PTHR43539:SF68">
    <property type="entry name" value="FLAVIN-BINDING MONOOXYGENASE-LIKE PROTEIN (AFU_ORTHOLOGUE AFUA_4G09220)"/>
    <property type="match status" value="1"/>
</dbReference>
<keyword evidence="3" id="KW-0503">Monooxygenase</keyword>
<evidence type="ECO:0000256" key="1">
    <source>
        <dbReference type="ARBA" id="ARBA00023002"/>
    </source>
</evidence>
<dbReference type="AlphaFoldDB" id="M2YQG1"/>
<comment type="caution">
    <text evidence="3">The sequence shown here is derived from an EMBL/GenBank/DDBJ whole genome shotgun (WGS) entry which is preliminary data.</text>
</comment>
<dbReference type="InterPro" id="IPR036188">
    <property type="entry name" value="FAD/NAD-bd_sf"/>
</dbReference>
<dbReference type="Pfam" id="PF13738">
    <property type="entry name" value="Pyr_redox_3"/>
    <property type="match status" value="1"/>
</dbReference>
<accession>M2YQG1</accession>
<dbReference type="PANTHER" id="PTHR43539">
    <property type="entry name" value="FLAVIN-BINDING MONOOXYGENASE-LIKE PROTEIN (AFU_ORTHOLOGUE AFUA_4G09220)"/>
    <property type="match status" value="1"/>
</dbReference>
<protein>
    <submittedName>
        <fullName evidence="3">Dimethylaniline monooxygenase</fullName>
    </submittedName>
</protein>
<reference evidence="3 4" key="1">
    <citation type="journal article" date="2013" name="Genome Announc.">
        <title>Draft Genome Sequence of Rhodococcus ruber Strain BKS 20-38.</title>
        <authorList>
            <person name="Bala M."/>
            <person name="Kumar S."/>
            <person name="Raghava G.P."/>
            <person name="Mayilraj S."/>
        </authorList>
    </citation>
    <scope>NUCLEOTIDE SEQUENCE [LARGE SCALE GENOMIC DNA]</scope>
    <source>
        <strain evidence="3 4">BKS 20-38</strain>
    </source>
</reference>
<evidence type="ECO:0000313" key="3">
    <source>
        <dbReference type="EMBL" id="EME64205.1"/>
    </source>
</evidence>
<dbReference type="GO" id="GO:0004497">
    <property type="term" value="F:monooxygenase activity"/>
    <property type="evidence" value="ECO:0007669"/>
    <property type="project" value="UniProtKB-KW"/>
</dbReference>
<gene>
    <name evidence="3" type="ORF">G352_13025</name>
</gene>
<proteinExistence type="predicted"/>
<dbReference type="PATRIC" id="fig|1278076.4.peg.2699"/>
<dbReference type="InterPro" id="IPR050982">
    <property type="entry name" value="Auxin_biosynth/cation_transpt"/>
</dbReference>
<dbReference type="Proteomes" id="UP000011731">
    <property type="component" value="Unassembled WGS sequence"/>
</dbReference>
<dbReference type="GO" id="GO:0050660">
    <property type="term" value="F:flavin adenine dinucleotide binding"/>
    <property type="evidence" value="ECO:0007669"/>
    <property type="project" value="TreeGrafter"/>
</dbReference>